<dbReference type="InterPro" id="IPR050090">
    <property type="entry name" value="Tyrosine_recombinase_XerCD"/>
</dbReference>
<accession>A0A9W3JF51</accession>
<gene>
    <name evidence="3" type="ORF">BTG_27490</name>
</gene>
<feature type="domain" description="Tyr recombinase" evidence="2">
    <location>
        <begin position="274"/>
        <end position="474"/>
    </location>
</feature>
<protein>
    <recommendedName>
        <fullName evidence="2">Tyr recombinase domain-containing protein</fullName>
    </recommendedName>
</protein>
<dbReference type="Proteomes" id="UP000005259">
    <property type="component" value="Chromosome"/>
</dbReference>
<reference evidence="3 4" key="1">
    <citation type="submission" date="2012-08" db="EMBL/GenBank/DDBJ databases">
        <authorList>
            <person name="Doggett N."/>
            <person name="Teshima H."/>
            <person name="Bruce D."/>
            <person name="Detter J.C."/>
            <person name="Johnson S.L."/>
            <person name="Han C."/>
        </authorList>
    </citation>
    <scope>NUCLEOTIDE SEQUENCE [LARGE SCALE GENOMIC DNA]</scope>
    <source>
        <strain evidence="3 4">HD-771</strain>
    </source>
</reference>
<evidence type="ECO:0000313" key="4">
    <source>
        <dbReference type="Proteomes" id="UP000005259"/>
    </source>
</evidence>
<dbReference type="PANTHER" id="PTHR30349:SF64">
    <property type="entry name" value="PROPHAGE INTEGRASE INTD-RELATED"/>
    <property type="match status" value="1"/>
</dbReference>
<keyword evidence="1" id="KW-0233">DNA recombination</keyword>
<dbReference type="GO" id="GO:0006310">
    <property type="term" value="P:DNA recombination"/>
    <property type="evidence" value="ECO:0007669"/>
    <property type="project" value="UniProtKB-KW"/>
</dbReference>
<dbReference type="InterPro" id="IPR013762">
    <property type="entry name" value="Integrase-like_cat_sf"/>
</dbReference>
<evidence type="ECO:0000259" key="2">
    <source>
        <dbReference type="PROSITE" id="PS51898"/>
    </source>
</evidence>
<dbReference type="GO" id="GO:0015074">
    <property type="term" value="P:DNA integration"/>
    <property type="evidence" value="ECO:0007669"/>
    <property type="project" value="InterPro"/>
</dbReference>
<dbReference type="KEGG" id="bti:BTG_27490"/>
<dbReference type="EMBL" id="CP003752">
    <property type="protein sequence ID" value="AFQ18897.1"/>
    <property type="molecule type" value="Genomic_DNA"/>
</dbReference>
<name>A0A9W3JF51_BACTU</name>
<sequence>MYNKDTLLPSEILMKIKFCLIDKDTETLWTLTPLIKPATLFKVLQNELNADFTNYVRYCGSIFKNKFNMVNRGTLLAYCIYGKKKYSDVRSSLQSYINLEILFEITQEIHDYITSNFTDQCDFNNDLWLIGEKLNQNKRLQFSTYQLDFSSLNGPLKSATKDYLFYLRSQHHLGRRIQKDLAHIKVVASQLLLITDFSVTSAHQINSHHVQHLLLHFQQLKKENGDKTYALGTIRQMFTTWKMFFDWLIDREFYNITNNPFRKITFHNVANHSKSTEHIPENVIEFLKEKMHELPPYTQNIWTILINTGMRISEAMGLKEDCLEFNSEYESYILEYTPSKDTSNKDKHRIPIPNAVVQAINNQKQLSRKIRLESKSSLLFIKKNTTGGHYGITSLRTQTISDQINNLLKKYNITKLDGEIFKYRQHMCRKTKIMEMLEQGFNIREIADYINHSDEDTTQKYYSEMNLEKIAQLDALMFEKIFEQTLDREIQQQYNLQEKEALFKEIKLGTRETPEGHGHCVKHVSFGPCHKKKCVGCRLLITGPQKLPMWYKLYNEQKEYIKQLESEFQNNKIENFKEHRSYQSEINLLNLYWDTIKKVESLALQINNDKK</sequence>
<dbReference type="GO" id="GO:0003677">
    <property type="term" value="F:DNA binding"/>
    <property type="evidence" value="ECO:0007669"/>
    <property type="project" value="InterPro"/>
</dbReference>
<dbReference type="Gene3D" id="1.10.443.10">
    <property type="entry name" value="Intergrase catalytic core"/>
    <property type="match status" value="1"/>
</dbReference>
<dbReference type="Pfam" id="PF00589">
    <property type="entry name" value="Phage_integrase"/>
    <property type="match status" value="1"/>
</dbReference>
<dbReference type="RefSeq" id="WP_003282205.1">
    <property type="nucleotide sequence ID" value="NC_018500.1"/>
</dbReference>
<dbReference type="CDD" id="cd00397">
    <property type="entry name" value="DNA_BRE_C"/>
    <property type="match status" value="1"/>
</dbReference>
<dbReference type="PROSITE" id="PS51898">
    <property type="entry name" value="TYR_RECOMBINASE"/>
    <property type="match status" value="1"/>
</dbReference>
<evidence type="ECO:0000256" key="1">
    <source>
        <dbReference type="ARBA" id="ARBA00023172"/>
    </source>
</evidence>
<dbReference type="PANTHER" id="PTHR30349">
    <property type="entry name" value="PHAGE INTEGRASE-RELATED"/>
    <property type="match status" value="1"/>
</dbReference>
<organism evidence="3 4">
    <name type="scientific">Bacillus thuringiensis HD-771</name>
    <dbReference type="NCBI Taxonomy" id="1218175"/>
    <lineage>
        <taxon>Bacteria</taxon>
        <taxon>Bacillati</taxon>
        <taxon>Bacillota</taxon>
        <taxon>Bacilli</taxon>
        <taxon>Bacillales</taxon>
        <taxon>Bacillaceae</taxon>
        <taxon>Bacillus</taxon>
        <taxon>Bacillus cereus group</taxon>
    </lineage>
</organism>
<proteinExistence type="predicted"/>
<evidence type="ECO:0000313" key="3">
    <source>
        <dbReference type="EMBL" id="AFQ18897.1"/>
    </source>
</evidence>
<dbReference type="InterPro" id="IPR011010">
    <property type="entry name" value="DNA_brk_join_enz"/>
</dbReference>
<dbReference type="AlphaFoldDB" id="A0A9W3JF51"/>
<dbReference type="SUPFAM" id="SSF56349">
    <property type="entry name" value="DNA breaking-rejoining enzymes"/>
    <property type="match status" value="1"/>
</dbReference>
<dbReference type="InterPro" id="IPR002104">
    <property type="entry name" value="Integrase_catalytic"/>
</dbReference>